<feature type="transmembrane region" description="Helical" evidence="1">
    <location>
        <begin position="192"/>
        <end position="215"/>
    </location>
</feature>
<sequence>MNGTFSDACGVVVAALIGIPLVLLPGYALGGLTGILGFRALAPGDRVLCAALLGIGLLPALGGLLIQAAGVPVAALGTGALGLAALRPALRSLRDSLDRAVLALAILWLGVVAYALIDIDTGTALYRPVTVIDLVKHAALTRAIVEHGLPPVDPFFARPERAGYYYGFYTLTALVDWAGGRLIDGRTAFAGLAFWTGLALLGLLDRLLAATGLVADAVPRLVRRAVLLLLPAGSLDILLVLADRATSGTWLPIPEWLNEQVLNWPASLVWVPHHVAGALAGWLGLLALAEAADRARPDRRAEVAAIGVAGLAFAACASLSVWVCLGTAGAAGIWLALLGLERRWRAAARLAVSGLLSAALAAPYLLSVLANRTDSGSPIRLSIRRFGPLDGLVDEPALSALRLLLLPLNYYTALGIFAAGALLFWRLVPRREAHGREAGRLLTLCAAAGLILGGVLRSAILNNDLGARVVLLAQVATLVWTVVALTRLAEARRLRFPRLLAALLILGYATTLYGFVGMRAYSASDRPAFARLAGRPDIDRALRAAYAWAGTHLPRDLVLQQSPLPRRVFDFGLYGLQPTGVADAEARLFGAPPEAVTSRLAAVAPLFRDRLDGAEVRRRAESAGIGALVVTAQDPPWSSPDSWVWRSRAVYADPLVRILRVEDLRGETP</sequence>
<feature type="transmembrane region" description="Helical" evidence="1">
    <location>
        <begin position="500"/>
        <end position="521"/>
    </location>
</feature>
<accession>A0ABU7TSR3</accession>
<proteinExistence type="predicted"/>
<feature type="transmembrane region" description="Helical" evidence="1">
    <location>
        <begin position="305"/>
        <end position="338"/>
    </location>
</feature>
<keyword evidence="3" id="KW-1185">Reference proteome</keyword>
<feature type="transmembrane region" description="Helical" evidence="1">
    <location>
        <begin position="408"/>
        <end position="428"/>
    </location>
</feature>
<gene>
    <name evidence="2" type="ORF">MOTC310_21080</name>
</gene>
<evidence type="ECO:0000256" key="1">
    <source>
        <dbReference type="SAM" id="Phobius"/>
    </source>
</evidence>
<feature type="transmembrane region" description="Helical" evidence="1">
    <location>
        <begin position="97"/>
        <end position="117"/>
    </location>
</feature>
<feature type="transmembrane region" description="Helical" evidence="1">
    <location>
        <begin position="221"/>
        <end position="241"/>
    </location>
</feature>
<feature type="transmembrane region" description="Helical" evidence="1">
    <location>
        <begin position="262"/>
        <end position="285"/>
    </location>
</feature>
<dbReference type="RefSeq" id="WP_331303181.1">
    <property type="nucleotide sequence ID" value="NZ_MLCA01000010.1"/>
</dbReference>
<feature type="transmembrane region" description="Helical" evidence="1">
    <location>
        <begin position="350"/>
        <end position="370"/>
    </location>
</feature>
<feature type="transmembrane region" description="Helical" evidence="1">
    <location>
        <begin position="12"/>
        <end position="35"/>
    </location>
</feature>
<dbReference type="Proteomes" id="UP001355206">
    <property type="component" value="Unassembled WGS sequence"/>
</dbReference>
<evidence type="ECO:0000313" key="3">
    <source>
        <dbReference type="Proteomes" id="UP001355206"/>
    </source>
</evidence>
<feature type="transmembrane region" description="Helical" evidence="1">
    <location>
        <begin position="466"/>
        <end position="488"/>
    </location>
</feature>
<keyword evidence="1" id="KW-0472">Membrane</keyword>
<protein>
    <submittedName>
        <fullName evidence="2">Uncharacterized protein</fullName>
    </submittedName>
</protein>
<name>A0ABU7TSR3_9HYPH</name>
<evidence type="ECO:0000313" key="2">
    <source>
        <dbReference type="EMBL" id="MEE7492833.1"/>
    </source>
</evidence>
<reference evidence="2 3" key="1">
    <citation type="journal article" date="2012" name="Genet. Mol. Biol.">
        <title>Analysis of 16S rRNA and mxaF genes revealing insights into Methylobacterium niche-specific plant association.</title>
        <authorList>
            <person name="Dourado M.N."/>
            <person name="Andreote F.D."/>
            <person name="Dini-Andreote F."/>
            <person name="Conti R."/>
            <person name="Araujo J.M."/>
            <person name="Araujo W.L."/>
        </authorList>
    </citation>
    <scope>NUCLEOTIDE SEQUENCE [LARGE SCALE GENOMIC DNA]</scope>
    <source>
        <strain evidence="2 3">TC3-10</strain>
    </source>
</reference>
<feature type="transmembrane region" description="Helical" evidence="1">
    <location>
        <begin position="47"/>
        <end position="66"/>
    </location>
</feature>
<keyword evidence="1" id="KW-0812">Transmembrane</keyword>
<comment type="caution">
    <text evidence="2">The sequence shown here is derived from an EMBL/GenBank/DDBJ whole genome shotgun (WGS) entry which is preliminary data.</text>
</comment>
<feature type="transmembrane region" description="Helical" evidence="1">
    <location>
        <begin position="440"/>
        <end position="460"/>
    </location>
</feature>
<organism evidence="2 3">
    <name type="scientific">Methylobacterium oryzae</name>
    <dbReference type="NCBI Taxonomy" id="334852"/>
    <lineage>
        <taxon>Bacteria</taxon>
        <taxon>Pseudomonadati</taxon>
        <taxon>Pseudomonadota</taxon>
        <taxon>Alphaproteobacteria</taxon>
        <taxon>Hyphomicrobiales</taxon>
        <taxon>Methylobacteriaceae</taxon>
        <taxon>Methylobacterium</taxon>
    </lineage>
</organism>
<keyword evidence="1" id="KW-1133">Transmembrane helix</keyword>
<dbReference type="EMBL" id="MLCA01000010">
    <property type="protein sequence ID" value="MEE7492833.1"/>
    <property type="molecule type" value="Genomic_DNA"/>
</dbReference>